<evidence type="ECO:0000313" key="2">
    <source>
        <dbReference type="EMBL" id="ADU46886.1"/>
    </source>
</evidence>
<organism evidence="2 3">
    <name type="scientific">Intrasporangium calvum (strain ATCC 23552 / DSM 43043 / JCM 3097 / NBRC 12989 / NCIMB 10167 / NRRL B-3866 / 7 KIP)</name>
    <dbReference type="NCBI Taxonomy" id="710696"/>
    <lineage>
        <taxon>Bacteria</taxon>
        <taxon>Bacillati</taxon>
        <taxon>Actinomycetota</taxon>
        <taxon>Actinomycetes</taxon>
        <taxon>Micrococcales</taxon>
        <taxon>Intrasporangiaceae</taxon>
        <taxon>Intrasporangium</taxon>
    </lineage>
</organism>
<dbReference type="EMBL" id="CP002343">
    <property type="protein sequence ID" value="ADU46886.1"/>
    <property type="molecule type" value="Genomic_DNA"/>
</dbReference>
<protein>
    <submittedName>
        <fullName evidence="2">RNA polymerase, sigma-24 subunit, ECF subfamily</fullName>
    </submittedName>
</protein>
<dbReference type="RefSeq" id="WP_013491208.1">
    <property type="nucleotide sequence ID" value="NC_014830.1"/>
</dbReference>
<dbReference type="Proteomes" id="UP000008914">
    <property type="component" value="Chromosome"/>
</dbReference>
<keyword evidence="3" id="KW-1185">Reference proteome</keyword>
<dbReference type="AlphaFoldDB" id="E6S7J1"/>
<feature type="region of interest" description="Disordered" evidence="1">
    <location>
        <begin position="43"/>
        <end position="69"/>
    </location>
</feature>
<dbReference type="STRING" id="710696.Intca_0335"/>
<sequence length="69" mass="7408">MRKRPGARLSHLATSSTEDFLVADQDYAVLAVLGDAVDTAARRWPAASTPDNPSAGLLTTSRRRSLRLG</sequence>
<reference evidence="2 3" key="1">
    <citation type="journal article" date="2010" name="Stand. Genomic Sci.">
        <title>Complete genome sequence of Intrasporangium calvum type strain (7 KIP).</title>
        <authorList>
            <person name="Del Rio T.G."/>
            <person name="Chertkov O."/>
            <person name="Yasawong M."/>
            <person name="Lucas S."/>
            <person name="Deshpande S."/>
            <person name="Cheng J.F."/>
            <person name="Detter C."/>
            <person name="Tapia R."/>
            <person name="Han C."/>
            <person name="Goodwin L."/>
            <person name="Pitluck S."/>
            <person name="Liolios K."/>
            <person name="Ivanova N."/>
            <person name="Mavromatis K."/>
            <person name="Pati A."/>
            <person name="Chen A."/>
            <person name="Palaniappan K."/>
            <person name="Land M."/>
            <person name="Hauser L."/>
            <person name="Chang Y.J."/>
            <person name="Jeffries C.D."/>
            <person name="Rohde M."/>
            <person name="Pukall R."/>
            <person name="Sikorski J."/>
            <person name="Goker M."/>
            <person name="Woyke T."/>
            <person name="Bristow J."/>
            <person name="Eisen J.A."/>
            <person name="Markowitz V."/>
            <person name="Hugenholtz P."/>
            <person name="Kyrpides N.C."/>
            <person name="Klenk H.P."/>
            <person name="Lapidus A."/>
        </authorList>
    </citation>
    <scope>NUCLEOTIDE SEQUENCE [LARGE SCALE GENOMIC DNA]</scope>
    <source>
        <strain evidence="3">ATCC 23552 / DSM 43043 / JCM 3097 / NBRC 12989 / 7 KIP</strain>
    </source>
</reference>
<evidence type="ECO:0000256" key="1">
    <source>
        <dbReference type="SAM" id="MobiDB-lite"/>
    </source>
</evidence>
<dbReference type="KEGG" id="ica:Intca_0335"/>
<accession>E6S7J1</accession>
<gene>
    <name evidence="2" type="ordered locus">Intca_0335</name>
</gene>
<dbReference type="HOGENOM" id="CLU_2770354_0_0_11"/>
<evidence type="ECO:0000313" key="3">
    <source>
        <dbReference type="Proteomes" id="UP000008914"/>
    </source>
</evidence>
<name>E6S7J1_INTC7</name>
<proteinExistence type="predicted"/>